<evidence type="ECO:0000256" key="2">
    <source>
        <dbReference type="ARBA" id="ARBA00022630"/>
    </source>
</evidence>
<keyword evidence="3" id="KW-0732">Signal</keyword>
<dbReference type="OrthoDB" id="269227at2759"/>
<dbReference type="InterPro" id="IPR036188">
    <property type="entry name" value="FAD/NAD-bd_sf"/>
</dbReference>
<proteinExistence type="predicted"/>
<evidence type="ECO:0000256" key="3">
    <source>
        <dbReference type="ARBA" id="ARBA00022729"/>
    </source>
</evidence>
<protein>
    <submittedName>
        <fullName evidence="6">Protein HOTHEAD</fullName>
    </submittedName>
</protein>
<feature type="domain" description="Glucose-methanol-choline oxidoreductase N-terminal" evidence="5">
    <location>
        <begin position="45"/>
        <end position="59"/>
    </location>
</feature>
<comment type="cofactor">
    <cofactor evidence="1">
        <name>FAD</name>
        <dbReference type="ChEBI" id="CHEBI:57692"/>
    </cofactor>
</comment>
<evidence type="ECO:0000256" key="4">
    <source>
        <dbReference type="ARBA" id="ARBA00022827"/>
    </source>
</evidence>
<dbReference type="InterPro" id="IPR000172">
    <property type="entry name" value="GMC_OxRdtase_N"/>
</dbReference>
<comment type="caution">
    <text evidence="6">The sequence shown here is derived from an EMBL/GenBank/DDBJ whole genome shotgun (WGS) entry which is preliminary data.</text>
</comment>
<dbReference type="AlphaFoldDB" id="A0A371F5J2"/>
<dbReference type="Pfam" id="PF00732">
    <property type="entry name" value="GMC_oxred_N"/>
    <property type="match status" value="1"/>
</dbReference>
<keyword evidence="2" id="KW-0285">Flavoprotein</keyword>
<dbReference type="InterPro" id="IPR007867">
    <property type="entry name" value="GMC_OxRtase_C"/>
</dbReference>
<organism evidence="6 7">
    <name type="scientific">Mucuna pruriens</name>
    <name type="common">Velvet bean</name>
    <name type="synonym">Dolichos pruriens</name>
    <dbReference type="NCBI Taxonomy" id="157652"/>
    <lineage>
        <taxon>Eukaryota</taxon>
        <taxon>Viridiplantae</taxon>
        <taxon>Streptophyta</taxon>
        <taxon>Embryophyta</taxon>
        <taxon>Tracheophyta</taxon>
        <taxon>Spermatophyta</taxon>
        <taxon>Magnoliopsida</taxon>
        <taxon>eudicotyledons</taxon>
        <taxon>Gunneridae</taxon>
        <taxon>Pentapetalae</taxon>
        <taxon>rosids</taxon>
        <taxon>fabids</taxon>
        <taxon>Fabales</taxon>
        <taxon>Fabaceae</taxon>
        <taxon>Papilionoideae</taxon>
        <taxon>50 kb inversion clade</taxon>
        <taxon>NPAAA clade</taxon>
        <taxon>indigoferoid/millettioid clade</taxon>
        <taxon>Phaseoleae</taxon>
        <taxon>Mucuna</taxon>
    </lineage>
</organism>
<dbReference type="GO" id="GO:0050660">
    <property type="term" value="F:flavin adenine dinucleotide binding"/>
    <property type="evidence" value="ECO:0007669"/>
    <property type="project" value="InterPro"/>
</dbReference>
<dbReference type="SUPFAM" id="SSF51905">
    <property type="entry name" value="FAD/NAD(P)-binding domain"/>
    <property type="match status" value="1"/>
</dbReference>
<dbReference type="Proteomes" id="UP000257109">
    <property type="component" value="Unassembled WGS sequence"/>
</dbReference>
<dbReference type="STRING" id="157652.A0A371F5J2"/>
<evidence type="ECO:0000259" key="5">
    <source>
        <dbReference type="PROSITE" id="PS00624"/>
    </source>
</evidence>
<evidence type="ECO:0000313" key="6">
    <source>
        <dbReference type="EMBL" id="RDX73549.1"/>
    </source>
</evidence>
<dbReference type="Gene3D" id="3.30.410.40">
    <property type="match status" value="2"/>
</dbReference>
<name>A0A371F5J2_MUCPR</name>
<dbReference type="PANTHER" id="PTHR45968:SF18">
    <property type="entry name" value="GLUCOSE-METHANOL-CHOLINE (GMC) OXIDOREDUCTASE FAMILY PROTEIN"/>
    <property type="match status" value="1"/>
</dbReference>
<dbReference type="GO" id="GO:0016614">
    <property type="term" value="F:oxidoreductase activity, acting on CH-OH group of donors"/>
    <property type="evidence" value="ECO:0007669"/>
    <property type="project" value="InterPro"/>
</dbReference>
<feature type="non-terminal residue" evidence="6">
    <location>
        <position position="1"/>
    </location>
</feature>
<evidence type="ECO:0000313" key="7">
    <source>
        <dbReference type="Proteomes" id="UP000257109"/>
    </source>
</evidence>
<sequence>MTKINSCVAGDKPKAVGVIFQDENGKKHEAVLVNDGHSEVIMSSGTIGTPQLLMLSGIGPKAELQKLKIPMVLDNPFVGKGLVDNPMNTVFVPSNRPISQTLIETVGITKMGVYIEASSGFSQSGNSIHCHHGIMSAESEGINIVEHIGILNNYFLHFEMSVIGQLTTIPPKQRSSKAIKDFIENKRDIPVEAFKGGFILSKVADPWSVGELKLNNTNVNDNPVITFNYFSHPYDLERCVKGIRLAIKVVQSPHFTNYTLSDRKSTEKLLNLTVKANVNFVPKHPNDTTSIEQFCKDTVITIWHYHGGCRVGRVVSPDYKVLGVDRLRVVDSSTFDESPGTNPQATVMMMGRYMGQKILRDRGGKLAEDYIKN</sequence>
<dbReference type="PANTHER" id="PTHR45968">
    <property type="entry name" value="OSJNBA0019K04.7 PROTEIN"/>
    <property type="match status" value="1"/>
</dbReference>
<gene>
    <name evidence="6" type="primary">HTH</name>
    <name evidence="6" type="ORF">CR513_46831</name>
</gene>
<reference evidence="6" key="1">
    <citation type="submission" date="2018-05" db="EMBL/GenBank/DDBJ databases">
        <title>Draft genome of Mucuna pruriens seed.</title>
        <authorList>
            <person name="Nnadi N.E."/>
            <person name="Vos R."/>
            <person name="Hasami M.H."/>
            <person name="Devisetty U.K."/>
            <person name="Aguiy J.C."/>
        </authorList>
    </citation>
    <scope>NUCLEOTIDE SEQUENCE [LARGE SCALE GENOMIC DNA]</scope>
    <source>
        <strain evidence="6">JCA_2017</strain>
    </source>
</reference>
<dbReference type="SUPFAM" id="SSF54373">
    <property type="entry name" value="FAD-linked reductases, C-terminal domain"/>
    <property type="match status" value="1"/>
</dbReference>
<keyword evidence="4" id="KW-0274">FAD</keyword>
<dbReference type="Gene3D" id="3.50.50.60">
    <property type="entry name" value="FAD/NAD(P)-binding domain"/>
    <property type="match status" value="2"/>
</dbReference>
<evidence type="ECO:0000256" key="1">
    <source>
        <dbReference type="ARBA" id="ARBA00001974"/>
    </source>
</evidence>
<dbReference type="PROSITE" id="PS00624">
    <property type="entry name" value="GMC_OXRED_2"/>
    <property type="match status" value="1"/>
</dbReference>
<dbReference type="Pfam" id="PF05199">
    <property type="entry name" value="GMC_oxred_C"/>
    <property type="match status" value="1"/>
</dbReference>
<accession>A0A371F5J2</accession>
<dbReference type="InterPro" id="IPR051871">
    <property type="entry name" value="GMC_Oxidoreductase-Related"/>
</dbReference>
<dbReference type="EMBL" id="QJKJ01010485">
    <property type="protein sequence ID" value="RDX73549.1"/>
    <property type="molecule type" value="Genomic_DNA"/>
</dbReference>
<keyword evidence="7" id="KW-1185">Reference proteome</keyword>